<keyword evidence="2" id="KW-1185">Reference proteome</keyword>
<dbReference type="EMBL" id="JAAGSC010000040">
    <property type="protein sequence ID" value="NDY95678.1"/>
    <property type="molecule type" value="Genomic_DNA"/>
</dbReference>
<sequence>MAEHPKDWSELAISLYDKLTGRNAEITYEFKDFNLDVPSGPGDKAQYARWGMNGSLVIRARDMKTPAK</sequence>
<proteinExistence type="predicted"/>
<organism evidence="1 2">
    <name type="scientific">Wenzhouxiangella limi</name>
    <dbReference type="NCBI Taxonomy" id="2707351"/>
    <lineage>
        <taxon>Bacteria</taxon>
        <taxon>Pseudomonadati</taxon>
        <taxon>Pseudomonadota</taxon>
        <taxon>Gammaproteobacteria</taxon>
        <taxon>Chromatiales</taxon>
        <taxon>Wenzhouxiangellaceae</taxon>
        <taxon>Wenzhouxiangella</taxon>
    </lineage>
</organism>
<protein>
    <submittedName>
        <fullName evidence="1">Uncharacterized protein</fullName>
    </submittedName>
</protein>
<evidence type="ECO:0000313" key="2">
    <source>
        <dbReference type="Proteomes" id="UP000484885"/>
    </source>
</evidence>
<comment type="caution">
    <text evidence="1">The sequence shown here is derived from an EMBL/GenBank/DDBJ whole genome shotgun (WGS) entry which is preliminary data.</text>
</comment>
<dbReference type="RefSeq" id="WP_164211071.1">
    <property type="nucleotide sequence ID" value="NZ_JAAGSC010000040.1"/>
</dbReference>
<dbReference type="Proteomes" id="UP000484885">
    <property type="component" value="Unassembled WGS sequence"/>
</dbReference>
<name>A0A845UY92_9GAMM</name>
<reference evidence="1 2" key="1">
    <citation type="submission" date="2020-02" db="EMBL/GenBank/DDBJ databases">
        <authorList>
            <person name="Zhang X.-Y."/>
        </authorList>
    </citation>
    <scope>NUCLEOTIDE SEQUENCE [LARGE SCALE GENOMIC DNA]</scope>
    <source>
        <strain evidence="1 2">C33</strain>
    </source>
</reference>
<accession>A0A845UY92</accession>
<dbReference type="AlphaFoldDB" id="A0A845UY92"/>
<evidence type="ECO:0000313" key="1">
    <source>
        <dbReference type="EMBL" id="NDY95678.1"/>
    </source>
</evidence>
<gene>
    <name evidence="1" type="ORF">G3I74_08065</name>
</gene>